<evidence type="ECO:0000256" key="3">
    <source>
        <dbReference type="ARBA" id="ARBA00023125"/>
    </source>
</evidence>
<evidence type="ECO:0000313" key="6">
    <source>
        <dbReference type="EMBL" id="WPC21514.1"/>
    </source>
</evidence>
<evidence type="ECO:0000313" key="7">
    <source>
        <dbReference type="Proteomes" id="UP001302696"/>
    </source>
</evidence>
<dbReference type="Pfam" id="PF13411">
    <property type="entry name" value="MerR_1"/>
    <property type="match status" value="1"/>
</dbReference>
<dbReference type="InterPro" id="IPR047057">
    <property type="entry name" value="MerR_fam"/>
</dbReference>
<keyword evidence="3" id="KW-0238">DNA-binding</keyword>
<evidence type="ECO:0000256" key="1">
    <source>
        <dbReference type="ARBA" id="ARBA00022491"/>
    </source>
</evidence>
<keyword evidence="4" id="KW-0804">Transcription</keyword>
<feature type="domain" description="HTH merR-type" evidence="5">
    <location>
        <begin position="23"/>
        <end position="93"/>
    </location>
</feature>
<proteinExistence type="predicted"/>
<dbReference type="SUPFAM" id="SSF46955">
    <property type="entry name" value="Putative DNA-binding domain"/>
    <property type="match status" value="1"/>
</dbReference>
<keyword evidence="1" id="KW-0678">Repressor</keyword>
<dbReference type="PANTHER" id="PTHR30204">
    <property type="entry name" value="REDOX-CYCLING DRUG-SENSING TRANSCRIPTIONAL ACTIVATOR SOXR"/>
    <property type="match status" value="1"/>
</dbReference>
<gene>
    <name evidence="6" type="ORF">N6G96_09645</name>
</gene>
<accession>A0ABZ0Q550</accession>
<dbReference type="PROSITE" id="PS50937">
    <property type="entry name" value="HTH_MERR_2"/>
    <property type="match status" value="1"/>
</dbReference>
<evidence type="ECO:0000259" key="5">
    <source>
        <dbReference type="PROSITE" id="PS50937"/>
    </source>
</evidence>
<dbReference type="InterPro" id="IPR009061">
    <property type="entry name" value="DNA-bd_dom_put_sf"/>
</dbReference>
<dbReference type="SMART" id="SM00422">
    <property type="entry name" value="HTH_MERR"/>
    <property type="match status" value="1"/>
</dbReference>
<evidence type="ECO:0000256" key="2">
    <source>
        <dbReference type="ARBA" id="ARBA00023015"/>
    </source>
</evidence>
<reference evidence="7" key="1">
    <citation type="submission" date="2024-06" db="EMBL/GenBank/DDBJ databases">
        <authorList>
            <person name="Chang H.C."/>
            <person name="Mun S.Y."/>
        </authorList>
    </citation>
    <scope>NUCLEOTIDE SEQUENCE [LARGE SCALE GENOMIC DNA]</scope>
    <source>
        <strain evidence="7">KT1</strain>
    </source>
</reference>
<dbReference type="EMBL" id="CP104778">
    <property type="protein sequence ID" value="WPC21514.1"/>
    <property type="molecule type" value="Genomic_DNA"/>
</dbReference>
<dbReference type="Proteomes" id="UP001302696">
    <property type="component" value="Chromosome"/>
</dbReference>
<name>A0ABZ0Q550_9LACO</name>
<organism evidence="6 7">
    <name type="scientific">Pediococcus inopinatus</name>
    <dbReference type="NCBI Taxonomy" id="114090"/>
    <lineage>
        <taxon>Bacteria</taxon>
        <taxon>Bacillati</taxon>
        <taxon>Bacillota</taxon>
        <taxon>Bacilli</taxon>
        <taxon>Lactobacillales</taxon>
        <taxon>Lactobacillaceae</taxon>
        <taxon>Pediococcus</taxon>
    </lineage>
</organism>
<evidence type="ECO:0000256" key="4">
    <source>
        <dbReference type="ARBA" id="ARBA00023163"/>
    </source>
</evidence>
<dbReference type="Gene3D" id="1.10.1660.10">
    <property type="match status" value="1"/>
</dbReference>
<keyword evidence="7" id="KW-1185">Reference proteome</keyword>
<dbReference type="CDD" id="cd01105">
    <property type="entry name" value="HTH_GlnR-like"/>
    <property type="match status" value="1"/>
</dbReference>
<dbReference type="InterPro" id="IPR000551">
    <property type="entry name" value="MerR-type_HTH_dom"/>
</dbReference>
<sequence length="152" mass="17550">MRMEIDKDFIARIKKIMQKENFLLGIGDITRATGVSQRKLRYWEKKGYISPDEGIEERKHRKYSYYTLAQVSMIQSYLKTGYTLSAAVEKTNQHNQVSQAIRKFVSDRLTGLITDGQGFEIDFGDVSNLPNKHLVAIMKDDEPTELVVRDTE</sequence>
<dbReference type="RefSeq" id="WP_323707522.1">
    <property type="nucleotide sequence ID" value="NZ_CP104768.1"/>
</dbReference>
<protein>
    <submittedName>
        <fullName evidence="6">MerR family transcriptional regulator</fullName>
    </submittedName>
</protein>
<keyword evidence="2" id="KW-0805">Transcription regulation</keyword>
<dbReference type="PANTHER" id="PTHR30204:SF69">
    <property type="entry name" value="MERR-FAMILY TRANSCRIPTIONAL REGULATOR"/>
    <property type="match status" value="1"/>
</dbReference>